<dbReference type="PROSITE" id="PS50893">
    <property type="entry name" value="ABC_TRANSPORTER_2"/>
    <property type="match status" value="1"/>
</dbReference>
<evidence type="ECO:0000256" key="5">
    <source>
        <dbReference type="ARBA" id="ARBA00022840"/>
    </source>
</evidence>
<evidence type="ECO:0000259" key="8">
    <source>
        <dbReference type="PROSITE" id="PS50893"/>
    </source>
</evidence>
<dbReference type="EMBL" id="CP014060">
    <property type="protein sequence ID" value="AMG35891.1"/>
    <property type="molecule type" value="Genomic_DNA"/>
</dbReference>
<dbReference type="InterPro" id="IPR005895">
    <property type="entry name" value="ABC_transptr_haem_export_CcmA"/>
</dbReference>
<keyword evidence="2" id="KW-1003">Cell membrane</keyword>
<keyword evidence="6" id="KW-1278">Translocase</keyword>
<evidence type="ECO:0000256" key="7">
    <source>
        <dbReference type="ARBA" id="ARBA00023136"/>
    </source>
</evidence>
<evidence type="ECO:0000256" key="4">
    <source>
        <dbReference type="ARBA" id="ARBA00022748"/>
    </source>
</evidence>
<evidence type="ECO:0000313" key="10">
    <source>
        <dbReference type="Proteomes" id="UP000060602"/>
    </source>
</evidence>
<feature type="domain" description="ABC transporter" evidence="8">
    <location>
        <begin position="2"/>
        <end position="206"/>
    </location>
</feature>
<reference evidence="10" key="1">
    <citation type="submission" date="2015-12" db="EMBL/GenBank/DDBJ databases">
        <title>FDA dAtabase for Regulatory Grade micrObial Sequences (FDA-ARGOS): Supporting development and validation of Infectious Disease Dx tests.</title>
        <authorList>
            <person name="Case J."/>
            <person name="Tallon L."/>
            <person name="Sadzewicz L."/>
            <person name="Sengamalay N."/>
            <person name="Ott S."/>
            <person name="Godinez A."/>
            <person name="Nagaraj S."/>
            <person name="Nadendla S."/>
            <person name="Sichtig H."/>
        </authorList>
    </citation>
    <scope>NUCLEOTIDE SEQUENCE [LARGE SCALE GENOMIC DNA]</scope>
    <source>
        <strain evidence="10">FDAARGOS_147</strain>
    </source>
</reference>
<evidence type="ECO:0000256" key="6">
    <source>
        <dbReference type="ARBA" id="ARBA00022967"/>
    </source>
</evidence>
<accession>A0A0X8NX19</accession>
<dbReference type="Proteomes" id="UP000060602">
    <property type="component" value="Chromosome"/>
</dbReference>
<proteinExistence type="predicted"/>
<keyword evidence="4" id="KW-0201">Cytochrome c-type biogenesis</keyword>
<evidence type="ECO:0000256" key="2">
    <source>
        <dbReference type="ARBA" id="ARBA00022475"/>
    </source>
</evidence>
<protein>
    <submittedName>
        <fullName evidence="9">Cytochrome c biogenesis heme-transporting ATPase CcmA</fullName>
    </submittedName>
</protein>
<dbReference type="Pfam" id="PF00005">
    <property type="entry name" value="ABC_tran"/>
    <property type="match status" value="1"/>
</dbReference>
<evidence type="ECO:0000256" key="1">
    <source>
        <dbReference type="ARBA" id="ARBA00022448"/>
    </source>
</evidence>
<sequence length="208" mass="22573">MLEAEGLTCSKGTRLLFEDVSFQLPAGQLLRVSAPNGHGKTSLLRILCGLARADAGTVRWCGIDIHRLGPAFRQHLLYLGHADALADSLTPLENLRFLCQAQADAVSAAACRDALCQMDLAAMLDLPARVLSRGQRRRVMLARLSLRPARPLWILDEPFNLLDAATVAALTRTLASHCDNGGRVLLTTHQEVAFDRPVHTLNLGPDAP</sequence>
<keyword evidence="7" id="KW-0472">Membrane</keyword>
<dbReference type="SMART" id="SM00382">
    <property type="entry name" value="AAA"/>
    <property type="match status" value="1"/>
</dbReference>
<gene>
    <name evidence="9" type="ORF">AL504_07510</name>
</gene>
<dbReference type="RefSeq" id="WP_061071670.1">
    <property type="nucleotide sequence ID" value="NZ_CP014060.2"/>
</dbReference>
<dbReference type="PANTHER" id="PTHR43499:SF1">
    <property type="entry name" value="ABC TRANSPORTER I FAMILY MEMBER 1"/>
    <property type="match status" value="1"/>
</dbReference>
<dbReference type="SUPFAM" id="SSF52540">
    <property type="entry name" value="P-loop containing nucleoside triphosphate hydrolases"/>
    <property type="match status" value="1"/>
</dbReference>
<dbReference type="GO" id="GO:0022857">
    <property type="term" value="F:transmembrane transporter activity"/>
    <property type="evidence" value="ECO:0007669"/>
    <property type="project" value="InterPro"/>
</dbReference>
<organism evidence="9 10">
    <name type="scientific">Alcaligenes xylosoxydans xylosoxydans</name>
    <name type="common">Achromobacter xylosoxidans</name>
    <dbReference type="NCBI Taxonomy" id="85698"/>
    <lineage>
        <taxon>Bacteria</taxon>
        <taxon>Pseudomonadati</taxon>
        <taxon>Pseudomonadota</taxon>
        <taxon>Betaproteobacteria</taxon>
        <taxon>Burkholderiales</taxon>
        <taxon>Alcaligenaceae</taxon>
        <taxon>Achromobacter</taxon>
    </lineage>
</organism>
<dbReference type="GO" id="GO:0016887">
    <property type="term" value="F:ATP hydrolysis activity"/>
    <property type="evidence" value="ECO:0007669"/>
    <property type="project" value="InterPro"/>
</dbReference>
<keyword evidence="1" id="KW-0813">Transport</keyword>
<keyword evidence="5" id="KW-0067">ATP-binding</keyword>
<dbReference type="NCBIfam" id="NF010061">
    <property type="entry name" value="PRK13538.1"/>
    <property type="match status" value="1"/>
</dbReference>
<evidence type="ECO:0000313" key="9">
    <source>
        <dbReference type="EMBL" id="AMG35891.1"/>
    </source>
</evidence>
<dbReference type="PANTHER" id="PTHR43499">
    <property type="entry name" value="ABC TRANSPORTER I FAMILY MEMBER 1"/>
    <property type="match status" value="1"/>
</dbReference>
<dbReference type="InterPro" id="IPR003439">
    <property type="entry name" value="ABC_transporter-like_ATP-bd"/>
</dbReference>
<dbReference type="InterPro" id="IPR027417">
    <property type="entry name" value="P-loop_NTPase"/>
</dbReference>
<name>A0A0X8NX19_ALCXX</name>
<dbReference type="Gene3D" id="3.40.50.300">
    <property type="entry name" value="P-loop containing nucleotide triphosphate hydrolases"/>
    <property type="match status" value="1"/>
</dbReference>
<dbReference type="GO" id="GO:0017004">
    <property type="term" value="P:cytochrome complex assembly"/>
    <property type="evidence" value="ECO:0007669"/>
    <property type="project" value="UniProtKB-KW"/>
</dbReference>
<dbReference type="AlphaFoldDB" id="A0A0X8NX19"/>
<dbReference type="GO" id="GO:0005524">
    <property type="term" value="F:ATP binding"/>
    <property type="evidence" value="ECO:0007669"/>
    <property type="project" value="UniProtKB-KW"/>
</dbReference>
<keyword evidence="3" id="KW-0547">Nucleotide-binding</keyword>
<evidence type="ECO:0000256" key="3">
    <source>
        <dbReference type="ARBA" id="ARBA00022741"/>
    </source>
</evidence>
<dbReference type="NCBIfam" id="TIGR01189">
    <property type="entry name" value="ccmA"/>
    <property type="match status" value="1"/>
</dbReference>
<dbReference type="InterPro" id="IPR003593">
    <property type="entry name" value="AAA+_ATPase"/>
</dbReference>